<keyword evidence="2" id="KW-1133">Transmembrane helix</keyword>
<dbReference type="PANTHER" id="PTHR28003">
    <property type="entry name" value="NUCLEOPORIN POM34"/>
    <property type="match status" value="1"/>
</dbReference>
<dbReference type="PANTHER" id="PTHR28003:SF1">
    <property type="entry name" value="NUCLEOPORIN POM34"/>
    <property type="match status" value="1"/>
</dbReference>
<feature type="region of interest" description="Disordered" evidence="1">
    <location>
        <begin position="1"/>
        <end position="30"/>
    </location>
</feature>
<proteinExistence type="predicted"/>
<accession>A0AAX6MRG9</accession>
<keyword evidence="2" id="KW-0812">Transmembrane</keyword>
<dbReference type="GO" id="GO:0030474">
    <property type="term" value="P:spindle pole body duplication"/>
    <property type="evidence" value="ECO:0007669"/>
    <property type="project" value="TreeGrafter"/>
</dbReference>
<keyword evidence="2" id="KW-0472">Membrane</keyword>
<evidence type="ECO:0008006" key="5">
    <source>
        <dbReference type="Google" id="ProtNLM"/>
    </source>
</evidence>
<evidence type="ECO:0000313" key="4">
    <source>
        <dbReference type="Proteomes" id="UP001369815"/>
    </source>
</evidence>
<keyword evidence="4" id="KW-1185">Reference proteome</keyword>
<feature type="region of interest" description="Disordered" evidence="1">
    <location>
        <begin position="253"/>
        <end position="295"/>
    </location>
</feature>
<dbReference type="InterPro" id="IPR012578">
    <property type="entry name" value="Nucl_pore_cmplx"/>
</dbReference>
<organism evidence="3 4">
    <name type="scientific">Daldinia eschscholtzii</name>
    <dbReference type="NCBI Taxonomy" id="292717"/>
    <lineage>
        <taxon>Eukaryota</taxon>
        <taxon>Fungi</taxon>
        <taxon>Dikarya</taxon>
        <taxon>Ascomycota</taxon>
        <taxon>Pezizomycotina</taxon>
        <taxon>Sordariomycetes</taxon>
        <taxon>Xylariomycetidae</taxon>
        <taxon>Xylariales</taxon>
        <taxon>Hypoxylaceae</taxon>
        <taxon>Daldinia</taxon>
    </lineage>
</organism>
<dbReference type="AlphaFoldDB" id="A0AAX6MRG9"/>
<evidence type="ECO:0000256" key="2">
    <source>
        <dbReference type="SAM" id="Phobius"/>
    </source>
</evidence>
<evidence type="ECO:0000313" key="3">
    <source>
        <dbReference type="EMBL" id="KAK6954772.1"/>
    </source>
</evidence>
<feature type="compositionally biased region" description="Low complexity" evidence="1">
    <location>
        <begin position="160"/>
        <end position="198"/>
    </location>
</feature>
<comment type="caution">
    <text evidence="3">The sequence shown here is derived from an EMBL/GenBank/DDBJ whole genome shotgun (WGS) entry which is preliminary data.</text>
</comment>
<feature type="compositionally biased region" description="Polar residues" evidence="1">
    <location>
        <begin position="284"/>
        <end position="295"/>
    </location>
</feature>
<feature type="compositionally biased region" description="Gly residues" evidence="1">
    <location>
        <begin position="199"/>
        <end position="212"/>
    </location>
</feature>
<dbReference type="Proteomes" id="UP001369815">
    <property type="component" value="Unassembled WGS sequence"/>
</dbReference>
<dbReference type="GO" id="GO:0070762">
    <property type="term" value="C:nuclear pore transmembrane ring"/>
    <property type="evidence" value="ECO:0007669"/>
    <property type="project" value="TreeGrafter"/>
</dbReference>
<feature type="transmembrane region" description="Helical" evidence="2">
    <location>
        <begin position="108"/>
        <end position="129"/>
    </location>
</feature>
<reference evidence="3 4" key="1">
    <citation type="journal article" date="2024" name="Front Chem Biol">
        <title>Unveiling the potential of Daldinia eschscholtzii MFLUCC 19-0629 through bioactivity and bioinformatics studies for enhanced sustainable agriculture production.</title>
        <authorList>
            <person name="Brooks S."/>
            <person name="Weaver J.A."/>
            <person name="Klomchit A."/>
            <person name="Alharthi S.A."/>
            <person name="Onlamun T."/>
            <person name="Nurani R."/>
            <person name="Vong T.K."/>
            <person name="Alberti F."/>
            <person name="Greco C."/>
        </authorList>
    </citation>
    <scope>NUCLEOTIDE SEQUENCE [LARGE SCALE GENOMIC DNA]</scope>
    <source>
        <strain evidence="3">MFLUCC 19-0629</strain>
    </source>
</reference>
<feature type="compositionally biased region" description="Polar residues" evidence="1">
    <location>
        <begin position="266"/>
        <end position="276"/>
    </location>
</feature>
<gene>
    <name evidence="3" type="ORF">Daesc_004741</name>
</gene>
<sequence length="295" mass="31665">MSLSMAKTIVTPKKSTPATPPVTDSPGTWRHPRLEEITRRQEATTFTDGNIKRILINFLVLITLILLHSLLARVLPPKKSFPYAYASISQFIQFSNTNSDSVWNYARYAYWTVLAIPLFNIGTNLLPLIRPKDDLSDIPLTPAQRKLLGLPPTSAPPTPGSAYSTPPRYSRTPSISGSAGSKRSFSSSPRSPTPNYGSLSGGNGNGNLGGLGSPQSPLLQKAMNGARRSSISSLGSSGLLSASTGFSSSFYGGVPDSPSPSPATGKRSTVGLSSKWQYERAQNRKNTSSNAWLYN</sequence>
<feature type="transmembrane region" description="Helical" evidence="2">
    <location>
        <begin position="54"/>
        <end position="75"/>
    </location>
</feature>
<protein>
    <recommendedName>
        <fullName evidence="5">Nuclear pore complex component</fullName>
    </recommendedName>
</protein>
<feature type="region of interest" description="Disordered" evidence="1">
    <location>
        <begin position="146"/>
        <end position="224"/>
    </location>
</feature>
<dbReference type="Pfam" id="PF08058">
    <property type="entry name" value="NPCC"/>
    <property type="match status" value="1"/>
</dbReference>
<dbReference type="GO" id="GO:0005640">
    <property type="term" value="C:nuclear outer membrane"/>
    <property type="evidence" value="ECO:0007669"/>
    <property type="project" value="TreeGrafter"/>
</dbReference>
<dbReference type="GO" id="GO:0006606">
    <property type="term" value="P:protein import into nucleus"/>
    <property type="evidence" value="ECO:0007669"/>
    <property type="project" value="TreeGrafter"/>
</dbReference>
<evidence type="ECO:0000256" key="1">
    <source>
        <dbReference type="SAM" id="MobiDB-lite"/>
    </source>
</evidence>
<name>A0AAX6MRG9_9PEZI</name>
<dbReference type="EMBL" id="JBANMG010000004">
    <property type="protein sequence ID" value="KAK6954772.1"/>
    <property type="molecule type" value="Genomic_DNA"/>
</dbReference>